<evidence type="ECO:0000313" key="2">
    <source>
        <dbReference type="Proteomes" id="UP000814140"/>
    </source>
</evidence>
<organism evidence="1 2">
    <name type="scientific">Artomyces pyxidatus</name>
    <dbReference type="NCBI Taxonomy" id="48021"/>
    <lineage>
        <taxon>Eukaryota</taxon>
        <taxon>Fungi</taxon>
        <taxon>Dikarya</taxon>
        <taxon>Basidiomycota</taxon>
        <taxon>Agaricomycotina</taxon>
        <taxon>Agaricomycetes</taxon>
        <taxon>Russulales</taxon>
        <taxon>Auriscalpiaceae</taxon>
        <taxon>Artomyces</taxon>
    </lineage>
</organism>
<protein>
    <submittedName>
        <fullName evidence="1">Uncharacterized protein</fullName>
    </submittedName>
</protein>
<reference evidence="1" key="1">
    <citation type="submission" date="2021-03" db="EMBL/GenBank/DDBJ databases">
        <authorList>
            <consortium name="DOE Joint Genome Institute"/>
            <person name="Ahrendt S."/>
            <person name="Looney B.P."/>
            <person name="Miyauchi S."/>
            <person name="Morin E."/>
            <person name="Drula E."/>
            <person name="Courty P.E."/>
            <person name="Chicoki N."/>
            <person name="Fauchery L."/>
            <person name="Kohler A."/>
            <person name="Kuo A."/>
            <person name="Labutti K."/>
            <person name="Pangilinan J."/>
            <person name="Lipzen A."/>
            <person name="Riley R."/>
            <person name="Andreopoulos W."/>
            <person name="He G."/>
            <person name="Johnson J."/>
            <person name="Barry K.W."/>
            <person name="Grigoriev I.V."/>
            <person name="Nagy L."/>
            <person name="Hibbett D."/>
            <person name="Henrissat B."/>
            <person name="Matheny P.B."/>
            <person name="Labbe J."/>
            <person name="Martin F."/>
        </authorList>
    </citation>
    <scope>NUCLEOTIDE SEQUENCE</scope>
    <source>
        <strain evidence="1">HHB10654</strain>
    </source>
</reference>
<gene>
    <name evidence="1" type="ORF">BV25DRAFT_912006</name>
</gene>
<sequence length="238" mass="23287">MKFVTALSAILLPIVANAQYGYAPPSPGPSSSAVAAAGPAVPSAPPSTSSQINVDVAPGGQLMFSPNNITAPNGTLVTFFFPAMNPTQHSVTQSSFADPCTYLAAANGSSGGFDSGLQNSVQFTINITDDTKPIWFHCKAPLHCGLGMVGSINAPATGTNTFSAFQAAAMAIGSNEKTEQDNGPVTGGVNALATATPAATASPSAGSGSSSGSSSGGVRVAVSGALGIVAAALAVVLA</sequence>
<accession>A0ACB8SXB4</accession>
<dbReference type="EMBL" id="MU277216">
    <property type="protein sequence ID" value="KAI0060888.1"/>
    <property type="molecule type" value="Genomic_DNA"/>
</dbReference>
<comment type="caution">
    <text evidence="1">The sequence shown here is derived from an EMBL/GenBank/DDBJ whole genome shotgun (WGS) entry which is preliminary data.</text>
</comment>
<evidence type="ECO:0000313" key="1">
    <source>
        <dbReference type="EMBL" id="KAI0060888.1"/>
    </source>
</evidence>
<keyword evidence="2" id="KW-1185">Reference proteome</keyword>
<name>A0ACB8SXB4_9AGAM</name>
<reference evidence="1" key="2">
    <citation type="journal article" date="2022" name="New Phytol.">
        <title>Evolutionary transition to the ectomycorrhizal habit in the genomes of a hyperdiverse lineage of mushroom-forming fungi.</title>
        <authorList>
            <person name="Looney B."/>
            <person name="Miyauchi S."/>
            <person name="Morin E."/>
            <person name="Drula E."/>
            <person name="Courty P.E."/>
            <person name="Kohler A."/>
            <person name="Kuo A."/>
            <person name="LaButti K."/>
            <person name="Pangilinan J."/>
            <person name="Lipzen A."/>
            <person name="Riley R."/>
            <person name="Andreopoulos W."/>
            <person name="He G."/>
            <person name="Johnson J."/>
            <person name="Nolan M."/>
            <person name="Tritt A."/>
            <person name="Barry K.W."/>
            <person name="Grigoriev I.V."/>
            <person name="Nagy L.G."/>
            <person name="Hibbett D."/>
            <person name="Henrissat B."/>
            <person name="Matheny P.B."/>
            <person name="Labbe J."/>
            <person name="Martin F.M."/>
        </authorList>
    </citation>
    <scope>NUCLEOTIDE SEQUENCE</scope>
    <source>
        <strain evidence="1">HHB10654</strain>
    </source>
</reference>
<proteinExistence type="predicted"/>
<dbReference type="Proteomes" id="UP000814140">
    <property type="component" value="Unassembled WGS sequence"/>
</dbReference>